<feature type="region of interest" description="Disordered" evidence="1">
    <location>
        <begin position="322"/>
        <end position="627"/>
    </location>
</feature>
<feature type="compositionally biased region" description="Polar residues" evidence="1">
    <location>
        <begin position="174"/>
        <end position="202"/>
    </location>
</feature>
<evidence type="ECO:0000313" key="2">
    <source>
        <dbReference type="EMBL" id="KAF2203337.1"/>
    </source>
</evidence>
<dbReference type="Proteomes" id="UP000799536">
    <property type="component" value="Unassembled WGS sequence"/>
</dbReference>
<dbReference type="OrthoDB" id="2587563at2759"/>
<evidence type="ECO:0000313" key="3">
    <source>
        <dbReference type="Proteomes" id="UP000799536"/>
    </source>
</evidence>
<proteinExistence type="predicted"/>
<feature type="region of interest" description="Disordered" evidence="1">
    <location>
        <begin position="145"/>
        <end position="202"/>
    </location>
</feature>
<feature type="compositionally biased region" description="Low complexity" evidence="1">
    <location>
        <begin position="611"/>
        <end position="624"/>
    </location>
</feature>
<dbReference type="EMBL" id="ML993906">
    <property type="protein sequence ID" value="KAF2203337.1"/>
    <property type="molecule type" value="Genomic_DNA"/>
</dbReference>
<sequence length="686" mass="74875">MAATARPSSAIALRGAPDSDIGTKDAKHTCVQVMQLDMAQDVVDELLESAKNGKAPQILFGRTPQLKYGDKSRILQTGSESFRYELYQSSGAGSDNELKFIGLINHNLVVQKAEEVTAGADAALEQLRSQMAAISESREANKTIVGNASPAYTPGHRRFNSKSLKPQHFKPDSHVNSPLRSTASSPAMSLSTHMASAPTSQPSGVKPAYLQAIRYATVHLVAAGPHSEESIIHHTRSSQSDVRDILPKIAKRNAANHWQLRDKAFKELDPFNFKYTLDETRQKAIDNAIKAFDRLRLAKDDKLWQILLPVEDRGKGKCLSRLNVQAPAQNPGTALRNFPKAADKKPTTSQKSDRKDGEKDGKKSKGGKEIKEKKPVKGVVDKAAVPKQSTVSKVATASTEKAFASKQSMVSKAATLLVTEPAKPRKQPTGTGAPVSRPRPQTSAKEVPRERGPRPRKPAMPVNTKPKNPSPLSVSPPVNASDFEDGHPVHKALSAAASPAKNSLQYSTNGNSDRILKRKANDLDSNIHEHNMPKQPRREIAKANYPPLSNGRTSAATVTSGNSLKRKAADETSTTNNPPVAKQHKMNGIDTNAAARYHTQKNNGHVSPGDSSSATTSPTVPSLSFRQTVELSRKFEKYYKRYEELHYKLADSPTSPTAEQREALMKMRKKLEEMKREIKTGAGVKH</sequence>
<gene>
    <name evidence="2" type="ORF">GQ43DRAFT_273134</name>
</gene>
<organism evidence="2 3">
    <name type="scientific">Delitschia confertaspora ATCC 74209</name>
    <dbReference type="NCBI Taxonomy" id="1513339"/>
    <lineage>
        <taxon>Eukaryota</taxon>
        <taxon>Fungi</taxon>
        <taxon>Dikarya</taxon>
        <taxon>Ascomycota</taxon>
        <taxon>Pezizomycotina</taxon>
        <taxon>Dothideomycetes</taxon>
        <taxon>Pleosporomycetidae</taxon>
        <taxon>Pleosporales</taxon>
        <taxon>Delitschiaceae</taxon>
        <taxon>Delitschia</taxon>
    </lineage>
</organism>
<feature type="compositionally biased region" description="Low complexity" evidence="1">
    <location>
        <begin position="465"/>
        <end position="479"/>
    </location>
</feature>
<feature type="compositionally biased region" description="Polar residues" evidence="1">
    <location>
        <begin position="500"/>
        <end position="512"/>
    </location>
</feature>
<dbReference type="AlphaFoldDB" id="A0A9P4JU37"/>
<feature type="compositionally biased region" description="Basic residues" evidence="1">
    <location>
        <begin position="155"/>
        <end position="168"/>
    </location>
</feature>
<accession>A0A9P4JU37</accession>
<evidence type="ECO:0000256" key="1">
    <source>
        <dbReference type="SAM" id="MobiDB-lite"/>
    </source>
</evidence>
<feature type="compositionally biased region" description="Polar residues" evidence="1">
    <location>
        <begin position="387"/>
        <end position="410"/>
    </location>
</feature>
<reference evidence="2" key="1">
    <citation type="journal article" date="2020" name="Stud. Mycol.">
        <title>101 Dothideomycetes genomes: a test case for predicting lifestyles and emergence of pathogens.</title>
        <authorList>
            <person name="Haridas S."/>
            <person name="Albert R."/>
            <person name="Binder M."/>
            <person name="Bloem J."/>
            <person name="Labutti K."/>
            <person name="Salamov A."/>
            <person name="Andreopoulos B."/>
            <person name="Baker S."/>
            <person name="Barry K."/>
            <person name="Bills G."/>
            <person name="Bluhm B."/>
            <person name="Cannon C."/>
            <person name="Castanera R."/>
            <person name="Culley D."/>
            <person name="Daum C."/>
            <person name="Ezra D."/>
            <person name="Gonzalez J."/>
            <person name="Henrissat B."/>
            <person name="Kuo A."/>
            <person name="Liang C."/>
            <person name="Lipzen A."/>
            <person name="Lutzoni F."/>
            <person name="Magnuson J."/>
            <person name="Mondo S."/>
            <person name="Nolan M."/>
            <person name="Ohm R."/>
            <person name="Pangilinan J."/>
            <person name="Park H.-J."/>
            <person name="Ramirez L."/>
            <person name="Alfaro M."/>
            <person name="Sun H."/>
            <person name="Tritt A."/>
            <person name="Yoshinaga Y."/>
            <person name="Zwiers L.-H."/>
            <person name="Turgeon B."/>
            <person name="Goodwin S."/>
            <person name="Spatafora J."/>
            <person name="Crous P."/>
            <person name="Grigoriev I."/>
        </authorList>
    </citation>
    <scope>NUCLEOTIDE SEQUENCE</scope>
    <source>
        <strain evidence="2">ATCC 74209</strain>
    </source>
</reference>
<feature type="compositionally biased region" description="Basic and acidic residues" evidence="1">
    <location>
        <begin position="341"/>
        <end position="375"/>
    </location>
</feature>
<keyword evidence="3" id="KW-1185">Reference proteome</keyword>
<feature type="compositionally biased region" description="Polar residues" evidence="1">
    <location>
        <begin position="550"/>
        <end position="563"/>
    </location>
</feature>
<feature type="compositionally biased region" description="Polar residues" evidence="1">
    <location>
        <begin position="322"/>
        <end position="332"/>
    </location>
</feature>
<protein>
    <submittedName>
        <fullName evidence="2">Uncharacterized protein</fullName>
    </submittedName>
</protein>
<comment type="caution">
    <text evidence="2">The sequence shown here is derived from an EMBL/GenBank/DDBJ whole genome shotgun (WGS) entry which is preliminary data.</text>
</comment>
<name>A0A9P4JU37_9PLEO</name>
<feature type="compositionally biased region" description="Basic and acidic residues" evidence="1">
    <location>
        <begin position="519"/>
        <end position="541"/>
    </location>
</feature>